<dbReference type="InterPro" id="IPR003594">
    <property type="entry name" value="HATPase_dom"/>
</dbReference>
<keyword evidence="5 11" id="KW-0812">Transmembrane</keyword>
<dbReference type="InterPro" id="IPR036457">
    <property type="entry name" value="PPM-type-like_dom_sf"/>
</dbReference>
<dbReference type="InterPro" id="IPR001932">
    <property type="entry name" value="PPM-type_phosphatase-like_dom"/>
</dbReference>
<dbReference type="Gene3D" id="3.30.565.10">
    <property type="entry name" value="Histidine kinase-like ATPase, C-terminal domain"/>
    <property type="match status" value="1"/>
</dbReference>
<evidence type="ECO:0000313" key="14">
    <source>
        <dbReference type="Proteomes" id="UP000547674"/>
    </source>
</evidence>
<sequence>MSSSTKQPAITAPKLGIRALMMGVTLALVTGSVLVVGWLQERHTREALVSEVEARLLLEARNLALTSASAFMSEFPELTLHPITKELQSSQPELHLVTVVDRSGITQGHADSREIGQKASLPPELEPQSSSQPLKAGEVLMSSPTLFMAKAPVLHIQGETMGHAYIAIPRSYLDDKVSASRKQLFLALSAVLALAVLMTLIFVTRLLRPVAVLRKGLERIGQGDLETKLVLKDKTEFGMLASTINTMSSELQAAQDEMVEKERMAHELNLAREIQSSLLPDSNLETKGFVIQGAHEAAQEVGGDYYDMFELADGRIGFMVADVAGKGLVGCLIMSMLSALVGSFRDTYDSPMELLVKLDERLGENMKPGSFVTMFYGILDPDSGELVFSSAGHSPLIVYRGTSHTIEHYETQGIPLGAVRGGVIRSTLKDEAVTLMPGDCLLQYTDGINESFDPSGEEQFGFDRMGEVLAAQAGATPKQILENMQERLRDWQRGGSRLDDETLLVVQRRRAAVDSSSNSREQVQTAKWLHEAQEIGQSIVLKGNPTELDRIRPWLESIEFLANLEGAGLQLLSSAVYEACANIVEHGYQNDATKSFQLWWVQGSENPYFLILDQGLAYSADNWKESNFEDRDVRLRGRGIGLDIIHRVMTDVQFGAGENHENLTRLVFNPDIDWNLKHAS</sequence>
<dbReference type="AlphaFoldDB" id="A0A7Y2E998"/>
<protein>
    <submittedName>
        <fullName evidence="13">SpoIIE family protein phosphatase</fullName>
    </submittedName>
</protein>
<dbReference type="Gene3D" id="6.10.340.10">
    <property type="match status" value="1"/>
</dbReference>
<name>A0A7Y2E998_UNCEI</name>
<dbReference type="GO" id="GO:0016301">
    <property type="term" value="F:kinase activity"/>
    <property type="evidence" value="ECO:0007669"/>
    <property type="project" value="UniProtKB-KW"/>
</dbReference>
<evidence type="ECO:0000313" key="13">
    <source>
        <dbReference type="EMBL" id="NNF07593.1"/>
    </source>
</evidence>
<dbReference type="PANTHER" id="PTHR43156">
    <property type="entry name" value="STAGE II SPORULATION PROTEIN E-RELATED"/>
    <property type="match status" value="1"/>
</dbReference>
<proteinExistence type="predicted"/>
<evidence type="ECO:0000259" key="12">
    <source>
        <dbReference type="PROSITE" id="PS50885"/>
    </source>
</evidence>
<evidence type="ECO:0000256" key="3">
    <source>
        <dbReference type="ARBA" id="ARBA00022553"/>
    </source>
</evidence>
<keyword evidence="10" id="KW-0175">Coiled coil</keyword>
<accession>A0A7Y2E998</accession>
<evidence type="ECO:0000256" key="1">
    <source>
        <dbReference type="ARBA" id="ARBA00004651"/>
    </source>
</evidence>
<keyword evidence="7" id="KW-0378">Hydrolase</keyword>
<feature type="domain" description="HAMP" evidence="12">
    <location>
        <begin position="204"/>
        <end position="256"/>
    </location>
</feature>
<comment type="subcellular location">
    <subcellularLocation>
        <location evidence="1">Cell membrane</location>
        <topology evidence="1">Multi-pass membrane protein</topology>
    </subcellularLocation>
</comment>
<dbReference type="SUPFAM" id="SSF81606">
    <property type="entry name" value="PP2C-like"/>
    <property type="match status" value="1"/>
</dbReference>
<keyword evidence="8 11" id="KW-1133">Transmembrane helix</keyword>
<feature type="transmembrane region" description="Helical" evidence="11">
    <location>
        <begin position="184"/>
        <end position="207"/>
    </location>
</feature>
<dbReference type="Proteomes" id="UP000547674">
    <property type="component" value="Unassembled WGS sequence"/>
</dbReference>
<dbReference type="EMBL" id="JABDJR010000504">
    <property type="protein sequence ID" value="NNF07593.1"/>
    <property type="molecule type" value="Genomic_DNA"/>
</dbReference>
<dbReference type="SMART" id="SM00331">
    <property type="entry name" value="PP2C_SIG"/>
    <property type="match status" value="1"/>
</dbReference>
<reference evidence="13 14" key="1">
    <citation type="submission" date="2020-03" db="EMBL/GenBank/DDBJ databases">
        <title>Metabolic flexibility allows generalist bacteria to become dominant in a frequently disturbed ecosystem.</title>
        <authorList>
            <person name="Chen Y.-J."/>
            <person name="Leung P.M."/>
            <person name="Bay S.K."/>
            <person name="Hugenholtz P."/>
            <person name="Kessler A.J."/>
            <person name="Shelley G."/>
            <person name="Waite D.W."/>
            <person name="Cook P.L."/>
            <person name="Greening C."/>
        </authorList>
    </citation>
    <scope>NUCLEOTIDE SEQUENCE [LARGE SCALE GENOMIC DNA]</scope>
    <source>
        <strain evidence="13">SS_bin_28</strain>
    </source>
</reference>
<dbReference type="Pfam" id="PF07228">
    <property type="entry name" value="SpoIIE"/>
    <property type="match status" value="1"/>
</dbReference>
<dbReference type="GO" id="GO:0016791">
    <property type="term" value="F:phosphatase activity"/>
    <property type="evidence" value="ECO:0007669"/>
    <property type="project" value="TreeGrafter"/>
</dbReference>
<keyword evidence="6" id="KW-0418">Kinase</keyword>
<keyword evidence="9 11" id="KW-0472">Membrane</keyword>
<dbReference type="PANTHER" id="PTHR43156:SF2">
    <property type="entry name" value="STAGE II SPORULATION PROTEIN E"/>
    <property type="match status" value="1"/>
</dbReference>
<dbReference type="InterPro" id="IPR033463">
    <property type="entry name" value="sCache_3"/>
</dbReference>
<evidence type="ECO:0000256" key="9">
    <source>
        <dbReference type="ARBA" id="ARBA00023136"/>
    </source>
</evidence>
<keyword evidence="3" id="KW-0597">Phosphoprotein</keyword>
<dbReference type="InterPro" id="IPR052016">
    <property type="entry name" value="Bact_Sigma-Reg"/>
</dbReference>
<dbReference type="InterPro" id="IPR029151">
    <property type="entry name" value="Sensor-like_sf"/>
</dbReference>
<dbReference type="SUPFAM" id="SSF55874">
    <property type="entry name" value="ATPase domain of HSP90 chaperone/DNA topoisomerase II/histidine kinase"/>
    <property type="match status" value="1"/>
</dbReference>
<feature type="coiled-coil region" evidence="10">
    <location>
        <begin position="244"/>
        <end position="271"/>
    </location>
</feature>
<dbReference type="Gene3D" id="3.60.40.10">
    <property type="entry name" value="PPM-type phosphatase domain"/>
    <property type="match status" value="1"/>
</dbReference>
<evidence type="ECO:0000256" key="11">
    <source>
        <dbReference type="SAM" id="Phobius"/>
    </source>
</evidence>
<dbReference type="SMART" id="SM00304">
    <property type="entry name" value="HAMP"/>
    <property type="match status" value="1"/>
</dbReference>
<feature type="transmembrane region" description="Helical" evidence="11">
    <location>
        <begin position="20"/>
        <end position="39"/>
    </location>
</feature>
<evidence type="ECO:0000256" key="8">
    <source>
        <dbReference type="ARBA" id="ARBA00022989"/>
    </source>
</evidence>
<evidence type="ECO:0000256" key="10">
    <source>
        <dbReference type="SAM" id="Coils"/>
    </source>
</evidence>
<dbReference type="InterPro" id="IPR003660">
    <property type="entry name" value="HAMP_dom"/>
</dbReference>
<keyword evidence="2" id="KW-1003">Cell membrane</keyword>
<dbReference type="Pfam" id="PF00672">
    <property type="entry name" value="HAMP"/>
    <property type="match status" value="1"/>
</dbReference>
<evidence type="ECO:0000256" key="4">
    <source>
        <dbReference type="ARBA" id="ARBA00022679"/>
    </source>
</evidence>
<comment type="caution">
    <text evidence="13">The sequence shown here is derived from an EMBL/GenBank/DDBJ whole genome shotgun (WGS) entry which is preliminary data.</text>
</comment>
<evidence type="ECO:0000256" key="6">
    <source>
        <dbReference type="ARBA" id="ARBA00022777"/>
    </source>
</evidence>
<dbReference type="GO" id="GO:0005886">
    <property type="term" value="C:plasma membrane"/>
    <property type="evidence" value="ECO:0007669"/>
    <property type="project" value="UniProtKB-SubCell"/>
</dbReference>
<dbReference type="CDD" id="cd06225">
    <property type="entry name" value="HAMP"/>
    <property type="match status" value="1"/>
</dbReference>
<dbReference type="Pfam" id="PF17203">
    <property type="entry name" value="sCache_3_2"/>
    <property type="match status" value="1"/>
</dbReference>
<evidence type="ECO:0000256" key="5">
    <source>
        <dbReference type="ARBA" id="ARBA00022692"/>
    </source>
</evidence>
<dbReference type="GO" id="GO:0007165">
    <property type="term" value="P:signal transduction"/>
    <property type="evidence" value="ECO:0007669"/>
    <property type="project" value="InterPro"/>
</dbReference>
<dbReference type="SUPFAM" id="SSF158472">
    <property type="entry name" value="HAMP domain-like"/>
    <property type="match status" value="1"/>
</dbReference>
<organism evidence="13 14">
    <name type="scientific">Eiseniibacteriota bacterium</name>
    <dbReference type="NCBI Taxonomy" id="2212470"/>
    <lineage>
        <taxon>Bacteria</taxon>
        <taxon>Candidatus Eiseniibacteriota</taxon>
    </lineage>
</organism>
<keyword evidence="4" id="KW-0808">Transferase</keyword>
<evidence type="ECO:0000256" key="2">
    <source>
        <dbReference type="ARBA" id="ARBA00022475"/>
    </source>
</evidence>
<dbReference type="InterPro" id="IPR036890">
    <property type="entry name" value="HATPase_C_sf"/>
</dbReference>
<evidence type="ECO:0000256" key="7">
    <source>
        <dbReference type="ARBA" id="ARBA00022801"/>
    </source>
</evidence>
<dbReference type="PROSITE" id="PS50885">
    <property type="entry name" value="HAMP"/>
    <property type="match status" value="1"/>
</dbReference>
<gene>
    <name evidence="13" type="ORF">HKN21_12595</name>
</gene>
<dbReference type="CDD" id="cd16936">
    <property type="entry name" value="HATPase_RsbW-like"/>
    <property type="match status" value="1"/>
</dbReference>
<dbReference type="Pfam" id="PF13581">
    <property type="entry name" value="HATPase_c_2"/>
    <property type="match status" value="1"/>
</dbReference>
<dbReference type="SUPFAM" id="SSF103190">
    <property type="entry name" value="Sensory domain-like"/>
    <property type="match status" value="1"/>
</dbReference>